<dbReference type="GO" id="GO:0008233">
    <property type="term" value="F:peptidase activity"/>
    <property type="evidence" value="ECO:0007669"/>
    <property type="project" value="UniProtKB-KW"/>
</dbReference>
<evidence type="ECO:0000313" key="2">
    <source>
        <dbReference type="Proteomes" id="UP001139319"/>
    </source>
</evidence>
<comment type="caution">
    <text evidence="1">The sequence shown here is derived from an EMBL/GenBank/DDBJ whole genome shotgun (WGS) entry which is preliminary data.</text>
</comment>
<dbReference type="GO" id="GO:0005839">
    <property type="term" value="C:proteasome core complex"/>
    <property type="evidence" value="ECO:0007669"/>
    <property type="project" value="InterPro"/>
</dbReference>
<keyword evidence="1" id="KW-0645">Protease</keyword>
<reference evidence="1" key="2">
    <citation type="submission" date="2023-01" db="EMBL/GenBank/DDBJ databases">
        <title>Gilvimarinus xylanilyticus HB14 isolated from Caulerpa lentillifera aquaculture base in Hainan, China.</title>
        <authorList>
            <person name="Zhang Y.-J."/>
        </authorList>
    </citation>
    <scope>NUCLEOTIDE SEQUENCE</scope>
    <source>
        <strain evidence="1">HB14</strain>
    </source>
</reference>
<dbReference type="Gene3D" id="3.60.20.10">
    <property type="entry name" value="Glutamine Phosphoribosylpyrophosphate, subunit 1, domain 1"/>
    <property type="match status" value="1"/>
</dbReference>
<dbReference type="InterPro" id="IPR001353">
    <property type="entry name" value="Proteasome_sua/b"/>
</dbReference>
<accession>A0A9X2HWE6</accession>
<dbReference type="InterPro" id="IPR029055">
    <property type="entry name" value="Ntn_hydrolases_N"/>
</dbReference>
<dbReference type="Pfam" id="PF00227">
    <property type="entry name" value="Proteasome"/>
    <property type="match status" value="1"/>
</dbReference>
<dbReference type="GO" id="GO:0051603">
    <property type="term" value="P:proteolysis involved in protein catabolic process"/>
    <property type="evidence" value="ECO:0007669"/>
    <property type="project" value="InterPro"/>
</dbReference>
<sequence length="251" mass="27554">MTYCVAITMDAGLVFCSDSRTNAGVDQVSTYGKMYHYSVSGEREFVILSAGNLATTQAVISQVKRDIRDNAATSLKTVPDISEAASYLGEINRQEQDKHASGGGPNGGMSFEASFIIGGQIAGDKPRLAMVYPQGNHITTSKDTPYLQIGESKYGKPILDRILTRETSLENASRCALVSMDSTMRSNLTVGPPIELAVYSADSFSLQRFRFDDDDEYLRELKKAWDQYLTDAFDRLPSLNWGDSLQSDEPG</sequence>
<dbReference type="Proteomes" id="UP001139319">
    <property type="component" value="Unassembled WGS sequence"/>
</dbReference>
<dbReference type="PIRSF" id="PIRSF009120">
    <property type="entry name" value="UCP009120_prtse"/>
    <property type="match status" value="1"/>
</dbReference>
<protein>
    <submittedName>
        <fullName evidence="1">Proteasome-type protease</fullName>
    </submittedName>
</protein>
<dbReference type="SUPFAM" id="SSF56235">
    <property type="entry name" value="N-terminal nucleophile aminohydrolases (Ntn hydrolases)"/>
    <property type="match status" value="1"/>
</dbReference>
<reference evidence="1" key="1">
    <citation type="submission" date="2022-05" db="EMBL/GenBank/DDBJ databases">
        <authorList>
            <person name="Sun H.-N."/>
        </authorList>
    </citation>
    <scope>NUCLEOTIDE SEQUENCE</scope>
    <source>
        <strain evidence="1">HB14</strain>
    </source>
</reference>
<dbReference type="CDD" id="cd03765">
    <property type="entry name" value="proteasome_beta_bacterial"/>
    <property type="match status" value="1"/>
</dbReference>
<evidence type="ECO:0000313" key="1">
    <source>
        <dbReference type="EMBL" id="MCP8898909.1"/>
    </source>
</evidence>
<organism evidence="1 2">
    <name type="scientific">Gilvimarinus xylanilyticus</name>
    <dbReference type="NCBI Taxonomy" id="2944139"/>
    <lineage>
        <taxon>Bacteria</taxon>
        <taxon>Pseudomonadati</taxon>
        <taxon>Pseudomonadota</taxon>
        <taxon>Gammaproteobacteria</taxon>
        <taxon>Cellvibrionales</taxon>
        <taxon>Cellvibrionaceae</taxon>
        <taxon>Gilvimarinus</taxon>
    </lineage>
</organism>
<keyword evidence="1" id="KW-0378">Hydrolase</keyword>
<gene>
    <name evidence="1" type="ORF">M6D89_06315</name>
</gene>
<name>A0A9X2HWE6_9GAMM</name>
<dbReference type="InterPro" id="IPR016545">
    <property type="entry name" value="UCP009120_prtse"/>
</dbReference>
<dbReference type="AlphaFoldDB" id="A0A9X2HWE6"/>
<proteinExistence type="predicted"/>
<dbReference type="EMBL" id="JAMFTH010000001">
    <property type="protein sequence ID" value="MCP8898909.1"/>
    <property type="molecule type" value="Genomic_DNA"/>
</dbReference>
<keyword evidence="2" id="KW-1185">Reference proteome</keyword>
<dbReference type="RefSeq" id="WP_253967176.1">
    <property type="nucleotide sequence ID" value="NZ_JAMFTH010000001.1"/>
</dbReference>
<keyword evidence="1" id="KW-0647">Proteasome</keyword>